<accession>A0A2P5I5I4</accession>
<dbReference type="SUPFAM" id="SSF54909">
    <property type="entry name" value="Dimeric alpha+beta barrel"/>
    <property type="match status" value="1"/>
</dbReference>
<dbReference type="EMBL" id="MAVT02000241">
    <property type="protein sequence ID" value="POS77778.1"/>
    <property type="molecule type" value="Genomic_DNA"/>
</dbReference>
<evidence type="ECO:0000313" key="2">
    <source>
        <dbReference type="EMBL" id="POS77778.1"/>
    </source>
</evidence>
<dbReference type="Proteomes" id="UP000094444">
    <property type="component" value="Unassembled WGS sequence"/>
</dbReference>
<dbReference type="PANTHER" id="PTHR38052">
    <property type="entry name" value="EXPRESSED PROTEIN"/>
    <property type="match status" value="1"/>
</dbReference>
<proteinExistence type="predicted"/>
<dbReference type="PANTHER" id="PTHR38052:SF1">
    <property type="entry name" value="ABM DOMAIN-CONTAINING PROTEIN"/>
    <property type="match status" value="1"/>
</dbReference>
<comment type="caution">
    <text evidence="2">The sequence shown here is derived from an EMBL/GenBank/DDBJ whole genome shotgun (WGS) entry which is preliminary data.</text>
</comment>
<reference evidence="2" key="1">
    <citation type="submission" date="2017-09" db="EMBL/GenBank/DDBJ databases">
        <title>Polyketide synthases of a Diaporthe helianthi virulent isolate.</title>
        <authorList>
            <person name="Baroncelli R."/>
        </authorList>
    </citation>
    <scope>NUCLEOTIDE SEQUENCE [LARGE SCALE GENOMIC DNA]</scope>
    <source>
        <strain evidence="2">7/96</strain>
    </source>
</reference>
<sequence>MVYVITVHLHANDHPDSVDKIKAKLIEASRVYSKDKETLSWFVSQSTSDPRDFTIIERYEKESSQKYHLENPYWKTFDPYVIPLLDRPMDLRRSEELDTSKDVVVPA</sequence>
<feature type="domain" description="ABM" evidence="1">
    <location>
        <begin position="14"/>
        <end position="77"/>
    </location>
</feature>
<dbReference type="InterPro" id="IPR007138">
    <property type="entry name" value="ABM_dom"/>
</dbReference>
<protein>
    <recommendedName>
        <fullName evidence="1">ABM domain-containing protein</fullName>
    </recommendedName>
</protein>
<evidence type="ECO:0000313" key="3">
    <source>
        <dbReference type="Proteomes" id="UP000094444"/>
    </source>
</evidence>
<name>A0A2P5I5I4_DIAHE</name>
<dbReference type="InterPro" id="IPR011008">
    <property type="entry name" value="Dimeric_a/b-barrel"/>
</dbReference>
<dbReference type="Gene3D" id="3.30.70.100">
    <property type="match status" value="1"/>
</dbReference>
<gene>
    <name evidence="2" type="ORF">DHEL01_v203824</name>
</gene>
<dbReference type="OrthoDB" id="194076at2759"/>
<keyword evidence="3" id="KW-1185">Reference proteome</keyword>
<dbReference type="InParanoid" id="A0A2P5I5I4"/>
<dbReference type="Pfam" id="PF03992">
    <property type="entry name" value="ABM"/>
    <property type="match status" value="1"/>
</dbReference>
<dbReference type="AlphaFoldDB" id="A0A2P5I5I4"/>
<organism evidence="2 3">
    <name type="scientific">Diaporthe helianthi</name>
    <dbReference type="NCBI Taxonomy" id="158607"/>
    <lineage>
        <taxon>Eukaryota</taxon>
        <taxon>Fungi</taxon>
        <taxon>Dikarya</taxon>
        <taxon>Ascomycota</taxon>
        <taxon>Pezizomycotina</taxon>
        <taxon>Sordariomycetes</taxon>
        <taxon>Sordariomycetidae</taxon>
        <taxon>Diaporthales</taxon>
        <taxon>Diaporthaceae</taxon>
        <taxon>Diaporthe</taxon>
    </lineage>
</organism>
<evidence type="ECO:0000259" key="1">
    <source>
        <dbReference type="Pfam" id="PF03992"/>
    </source>
</evidence>
<dbReference type="STRING" id="158607.A0A2P5I5I4"/>